<proteinExistence type="predicted"/>
<organism evidence="1 2">
    <name type="scientific">Microcystis aeruginosa BLCC-F158</name>
    <dbReference type="NCBI Taxonomy" id="2755316"/>
    <lineage>
        <taxon>Bacteria</taxon>
        <taxon>Bacillati</taxon>
        <taxon>Cyanobacteriota</taxon>
        <taxon>Cyanophyceae</taxon>
        <taxon>Oscillatoriophycideae</taxon>
        <taxon>Chroococcales</taxon>
        <taxon>Microcystaceae</taxon>
        <taxon>Microcystis</taxon>
    </lineage>
</organism>
<reference evidence="1 2" key="1">
    <citation type="submission" date="2020-07" db="EMBL/GenBank/DDBJ databases">
        <title>Genomes of two Microcystis aeruginosa (Cyanobacteria) strains from Florida (USA) with disparate toxicogenic potential.</title>
        <authorList>
            <person name="Lefler F.W."/>
            <person name="Barbosa M."/>
            <person name="Berthold D.E."/>
            <person name="Laughinghouse H.D. IV."/>
        </authorList>
    </citation>
    <scope>NUCLEOTIDE SEQUENCE [LARGE SCALE GENOMIC DNA]</scope>
    <source>
        <strain evidence="1 2">BLCCF158</strain>
    </source>
</reference>
<name>A0A841V0I1_MICAE</name>
<dbReference type="RefSeq" id="WP_185238138.1">
    <property type="nucleotide sequence ID" value="NZ_JACEGC010000001.1"/>
</dbReference>
<protein>
    <submittedName>
        <fullName evidence="1">Uncharacterized protein</fullName>
    </submittedName>
</protein>
<evidence type="ECO:0000313" key="2">
    <source>
        <dbReference type="Proteomes" id="UP000525432"/>
    </source>
</evidence>
<dbReference type="AlphaFoldDB" id="A0A841V0I1"/>
<comment type="caution">
    <text evidence="1">The sequence shown here is derived from an EMBL/GenBank/DDBJ whole genome shotgun (WGS) entry which is preliminary data.</text>
</comment>
<gene>
    <name evidence="1" type="ORF">H0901_00235</name>
</gene>
<dbReference type="EMBL" id="JACEGC010000001">
    <property type="protein sequence ID" value="MBC1193766.1"/>
    <property type="molecule type" value="Genomic_DNA"/>
</dbReference>
<evidence type="ECO:0000313" key="1">
    <source>
        <dbReference type="EMBL" id="MBC1193766.1"/>
    </source>
</evidence>
<sequence>MLLGGLEIVLLALLLGGAAIALAIISIAAVMEVIYKYWDDLDGEVLIIDPKASSELAKIAKQKGSKKHKRFVYNPVTREALLVESNSISNQLEDEDVVYITI</sequence>
<dbReference type="Proteomes" id="UP000525432">
    <property type="component" value="Unassembled WGS sequence"/>
</dbReference>
<accession>A0A841V0I1</accession>